<dbReference type="SUPFAM" id="SSF57850">
    <property type="entry name" value="RING/U-box"/>
    <property type="match status" value="1"/>
</dbReference>
<dbReference type="InterPro" id="IPR026846">
    <property type="entry name" value="Nse2(Mms21)"/>
</dbReference>
<dbReference type="PROSITE" id="PS51044">
    <property type="entry name" value="ZF_SP_RING"/>
    <property type="match status" value="1"/>
</dbReference>
<dbReference type="GO" id="GO:0000724">
    <property type="term" value="P:double-strand break repair via homologous recombination"/>
    <property type="evidence" value="ECO:0007669"/>
    <property type="project" value="InterPro"/>
</dbReference>
<keyword evidence="5" id="KW-0479">Metal-binding</keyword>
<comment type="similarity">
    <text evidence="3">Belongs to the NSE2 family.</text>
</comment>
<keyword evidence="7" id="KW-0833">Ubl conjugation pathway</keyword>
<evidence type="ECO:0000313" key="12">
    <source>
        <dbReference type="EMBL" id="KAI9269142.1"/>
    </source>
</evidence>
<keyword evidence="6 10" id="KW-0863">Zinc-finger</keyword>
<dbReference type="CDD" id="cd16651">
    <property type="entry name" value="SPL-RING_NSE2"/>
    <property type="match status" value="1"/>
</dbReference>
<evidence type="ECO:0000256" key="8">
    <source>
        <dbReference type="ARBA" id="ARBA00022833"/>
    </source>
</evidence>
<evidence type="ECO:0000256" key="10">
    <source>
        <dbReference type="PROSITE-ProRule" id="PRU00452"/>
    </source>
</evidence>
<dbReference type="GO" id="GO:0008270">
    <property type="term" value="F:zinc ion binding"/>
    <property type="evidence" value="ECO:0007669"/>
    <property type="project" value="UniProtKB-KW"/>
</dbReference>
<keyword evidence="8" id="KW-0862">Zinc</keyword>
<gene>
    <name evidence="12" type="ORF">BDA99DRAFT_503665</name>
</gene>
<dbReference type="Gene3D" id="3.30.40.10">
    <property type="entry name" value="Zinc/RING finger domain, C3HC4 (zinc finger)"/>
    <property type="match status" value="1"/>
</dbReference>
<evidence type="ECO:0000256" key="5">
    <source>
        <dbReference type="ARBA" id="ARBA00022723"/>
    </source>
</evidence>
<sequence>MTASSSNNIPEEFTEGNTAIISLDEELRNFKLQSFHSESFPNYINDLDNAAMPIQKAFGFVLDSALELERSKQHDEVEILRGCIPAIIELEHQINAQKTVLKDLEQHIRREPMNDIVGAYQKQMTRENAKWQLLSDKKKYKKHPFYTEFRNDVWAENHGDEPVPDSDDNDEDEDLVVGHIRQSTTCPITQTYLENPVTSRICKHTFSKHAIYELIRKNRGRIPCPNAGCGQTITTQILQDDFLAERRVARLRATEASQQQTQDFYNVE</sequence>
<dbReference type="GO" id="GO:0016925">
    <property type="term" value="P:protein sumoylation"/>
    <property type="evidence" value="ECO:0007669"/>
    <property type="project" value="TreeGrafter"/>
</dbReference>
<comment type="subcellular location">
    <subcellularLocation>
        <location evidence="1">Nucleus</location>
    </subcellularLocation>
</comment>
<name>A0AAD5KFA9_9FUNG</name>
<comment type="pathway">
    <text evidence="2">Protein modification; protein sumoylation.</text>
</comment>
<dbReference type="GO" id="GO:0005634">
    <property type="term" value="C:nucleus"/>
    <property type="evidence" value="ECO:0007669"/>
    <property type="project" value="UniProtKB-SubCell"/>
</dbReference>
<proteinExistence type="inferred from homology"/>
<comment type="caution">
    <text evidence="12">The sequence shown here is derived from an EMBL/GenBank/DDBJ whole genome shotgun (WGS) entry which is preliminary data.</text>
</comment>
<dbReference type="Pfam" id="PF11789">
    <property type="entry name" value="zf-Nse"/>
    <property type="match status" value="1"/>
</dbReference>
<dbReference type="EMBL" id="JAIXMP010000008">
    <property type="protein sequence ID" value="KAI9269142.1"/>
    <property type="molecule type" value="Genomic_DNA"/>
</dbReference>
<protein>
    <submittedName>
        <fullName evidence="12">Zinc-finger of the MIZ type in Nse subunit-domain-containing protein</fullName>
    </submittedName>
</protein>
<evidence type="ECO:0000256" key="3">
    <source>
        <dbReference type="ARBA" id="ARBA00008212"/>
    </source>
</evidence>
<dbReference type="PANTHER" id="PTHR21330:SF1">
    <property type="entry name" value="E3 SUMO-PROTEIN LIGASE NSE2"/>
    <property type="match status" value="1"/>
</dbReference>
<dbReference type="Proteomes" id="UP001209540">
    <property type="component" value="Unassembled WGS sequence"/>
</dbReference>
<feature type="domain" description="SP-RING-type" evidence="11">
    <location>
        <begin position="171"/>
        <end position="256"/>
    </location>
</feature>
<accession>A0AAD5KFA9</accession>
<dbReference type="AlphaFoldDB" id="A0AAD5KFA9"/>
<dbReference type="InterPro" id="IPR013083">
    <property type="entry name" value="Znf_RING/FYVE/PHD"/>
</dbReference>
<keyword evidence="4" id="KW-0808">Transferase</keyword>
<dbReference type="GO" id="GO:0030915">
    <property type="term" value="C:Smc5-Smc6 complex"/>
    <property type="evidence" value="ECO:0007669"/>
    <property type="project" value="InterPro"/>
</dbReference>
<reference evidence="12" key="1">
    <citation type="journal article" date="2022" name="IScience">
        <title>Evolution of zygomycete secretomes and the origins of terrestrial fungal ecologies.</title>
        <authorList>
            <person name="Chang Y."/>
            <person name="Wang Y."/>
            <person name="Mondo S."/>
            <person name="Ahrendt S."/>
            <person name="Andreopoulos W."/>
            <person name="Barry K."/>
            <person name="Beard J."/>
            <person name="Benny G.L."/>
            <person name="Blankenship S."/>
            <person name="Bonito G."/>
            <person name="Cuomo C."/>
            <person name="Desiro A."/>
            <person name="Gervers K.A."/>
            <person name="Hundley H."/>
            <person name="Kuo A."/>
            <person name="LaButti K."/>
            <person name="Lang B.F."/>
            <person name="Lipzen A."/>
            <person name="O'Donnell K."/>
            <person name="Pangilinan J."/>
            <person name="Reynolds N."/>
            <person name="Sandor L."/>
            <person name="Smith M.E."/>
            <person name="Tsang A."/>
            <person name="Grigoriev I.V."/>
            <person name="Stajich J.E."/>
            <person name="Spatafora J.W."/>
        </authorList>
    </citation>
    <scope>NUCLEOTIDE SEQUENCE</scope>
    <source>
        <strain evidence="12">RSA 2281</strain>
    </source>
</reference>
<reference evidence="12" key="2">
    <citation type="submission" date="2023-02" db="EMBL/GenBank/DDBJ databases">
        <authorList>
            <consortium name="DOE Joint Genome Institute"/>
            <person name="Mondo S.J."/>
            <person name="Chang Y."/>
            <person name="Wang Y."/>
            <person name="Ahrendt S."/>
            <person name="Andreopoulos W."/>
            <person name="Barry K."/>
            <person name="Beard J."/>
            <person name="Benny G.L."/>
            <person name="Blankenship S."/>
            <person name="Bonito G."/>
            <person name="Cuomo C."/>
            <person name="Desiro A."/>
            <person name="Gervers K.A."/>
            <person name="Hundley H."/>
            <person name="Kuo A."/>
            <person name="LaButti K."/>
            <person name="Lang B.F."/>
            <person name="Lipzen A."/>
            <person name="O'Donnell K."/>
            <person name="Pangilinan J."/>
            <person name="Reynolds N."/>
            <person name="Sandor L."/>
            <person name="Smith M.W."/>
            <person name="Tsang A."/>
            <person name="Grigoriev I.V."/>
            <person name="Stajich J.E."/>
            <person name="Spatafora J.W."/>
        </authorList>
    </citation>
    <scope>NUCLEOTIDE SEQUENCE</scope>
    <source>
        <strain evidence="12">RSA 2281</strain>
    </source>
</reference>
<organism evidence="12 13">
    <name type="scientific">Phascolomyces articulosus</name>
    <dbReference type="NCBI Taxonomy" id="60185"/>
    <lineage>
        <taxon>Eukaryota</taxon>
        <taxon>Fungi</taxon>
        <taxon>Fungi incertae sedis</taxon>
        <taxon>Mucoromycota</taxon>
        <taxon>Mucoromycotina</taxon>
        <taxon>Mucoromycetes</taxon>
        <taxon>Mucorales</taxon>
        <taxon>Lichtheimiaceae</taxon>
        <taxon>Phascolomyces</taxon>
    </lineage>
</organism>
<keyword evidence="13" id="KW-1185">Reference proteome</keyword>
<dbReference type="PANTHER" id="PTHR21330">
    <property type="entry name" value="E3 SUMO-PROTEIN LIGASE NSE2"/>
    <property type="match status" value="1"/>
</dbReference>
<keyword evidence="9" id="KW-0539">Nucleus</keyword>
<evidence type="ECO:0000256" key="7">
    <source>
        <dbReference type="ARBA" id="ARBA00022786"/>
    </source>
</evidence>
<evidence type="ECO:0000256" key="4">
    <source>
        <dbReference type="ARBA" id="ARBA00022679"/>
    </source>
</evidence>
<evidence type="ECO:0000256" key="1">
    <source>
        <dbReference type="ARBA" id="ARBA00004123"/>
    </source>
</evidence>
<dbReference type="InterPro" id="IPR004181">
    <property type="entry name" value="Znf_MIZ"/>
</dbReference>
<evidence type="ECO:0000313" key="13">
    <source>
        <dbReference type="Proteomes" id="UP001209540"/>
    </source>
</evidence>
<evidence type="ECO:0000256" key="2">
    <source>
        <dbReference type="ARBA" id="ARBA00004718"/>
    </source>
</evidence>
<evidence type="ECO:0000259" key="11">
    <source>
        <dbReference type="PROSITE" id="PS51044"/>
    </source>
</evidence>
<dbReference type="GO" id="GO:0061665">
    <property type="term" value="F:SUMO ligase activity"/>
    <property type="evidence" value="ECO:0007669"/>
    <property type="project" value="TreeGrafter"/>
</dbReference>
<evidence type="ECO:0000256" key="6">
    <source>
        <dbReference type="ARBA" id="ARBA00022771"/>
    </source>
</evidence>
<evidence type="ECO:0000256" key="9">
    <source>
        <dbReference type="ARBA" id="ARBA00023242"/>
    </source>
</evidence>